<name>A0A2I0UZG3_9BACI</name>
<feature type="binding site" evidence="2">
    <location>
        <position position="345"/>
    </location>
    <ligand>
        <name>Zn(2+)</name>
        <dbReference type="ChEBI" id="CHEBI:29105"/>
        <note>catalytic</note>
    </ligand>
</feature>
<evidence type="ECO:0000313" key="5">
    <source>
        <dbReference type="Proteomes" id="UP000234956"/>
    </source>
</evidence>
<accession>A0A2I0UZG3</accession>
<dbReference type="GO" id="GO:0008270">
    <property type="term" value="F:zinc ion binding"/>
    <property type="evidence" value="ECO:0007669"/>
    <property type="project" value="InterPro"/>
</dbReference>
<dbReference type="AlphaFoldDB" id="A0A2I0UZG3"/>
<dbReference type="PROSITE" id="PS51257">
    <property type="entry name" value="PROKAR_LIPOPROTEIN"/>
    <property type="match status" value="1"/>
</dbReference>
<feature type="domain" description="Peptidase M1 membrane alanine aminopeptidase" evidence="3">
    <location>
        <begin position="285"/>
        <end position="374"/>
    </location>
</feature>
<dbReference type="SUPFAM" id="SSF55486">
    <property type="entry name" value="Metalloproteases ('zincins'), catalytic domain"/>
    <property type="match status" value="1"/>
</dbReference>
<dbReference type="InterPro" id="IPR034015">
    <property type="entry name" value="M1_LTA4H"/>
</dbReference>
<comment type="cofactor">
    <cofactor evidence="2">
        <name>Zn(2+)</name>
        <dbReference type="ChEBI" id="CHEBI:29105"/>
    </cofactor>
    <text evidence="2">Binds 1 zinc ion per subunit.</text>
</comment>
<feature type="binding site" evidence="2">
    <location>
        <position position="364"/>
    </location>
    <ligand>
        <name>Zn(2+)</name>
        <dbReference type="ChEBI" id="CHEBI:29105"/>
        <note>catalytic</note>
    </ligand>
</feature>
<comment type="caution">
    <text evidence="4">The sequence shown here is derived from an EMBL/GenBank/DDBJ whole genome shotgun (WGS) entry which is preliminary data.</text>
</comment>
<dbReference type="Gene3D" id="1.10.390.10">
    <property type="entry name" value="Neutral Protease Domain 2"/>
    <property type="match status" value="1"/>
</dbReference>
<evidence type="ECO:0000256" key="1">
    <source>
        <dbReference type="PIRSR" id="PIRSR634015-1"/>
    </source>
</evidence>
<reference evidence="4 5" key="1">
    <citation type="submission" date="2017-10" db="EMBL/GenBank/DDBJ databases">
        <title>Draft genome of Lysinibacillus fusiformis strain Juneja, a laboratory-derived pathogen of Drosophila melanogaster.</title>
        <authorList>
            <person name="Smith B.R."/>
            <person name="Unckless R.L."/>
        </authorList>
    </citation>
    <scope>NUCLEOTIDE SEQUENCE [LARGE SCALE GENOMIC DNA]</scope>
    <source>
        <strain evidence="4 5">Juneja</strain>
    </source>
</reference>
<dbReference type="PANTHER" id="PTHR45726:SF3">
    <property type="entry name" value="LEUKOTRIENE A-4 HYDROLASE"/>
    <property type="match status" value="1"/>
</dbReference>
<keyword evidence="2" id="KW-0862">Zinc</keyword>
<keyword evidence="2" id="KW-0479">Metal-binding</keyword>
<dbReference type="InterPro" id="IPR042097">
    <property type="entry name" value="Aminopeptidase_N-like_N_sf"/>
</dbReference>
<dbReference type="InterPro" id="IPR027268">
    <property type="entry name" value="Peptidase_M4/M1_CTD_sf"/>
</dbReference>
<protein>
    <submittedName>
        <fullName evidence="4">Peptidase</fullName>
    </submittedName>
</protein>
<dbReference type="Pfam" id="PF01433">
    <property type="entry name" value="Peptidase_M1"/>
    <property type="match status" value="1"/>
</dbReference>
<dbReference type="EMBL" id="PDFK01000003">
    <property type="protein sequence ID" value="PKU51453.1"/>
    <property type="molecule type" value="Genomic_DNA"/>
</dbReference>
<dbReference type="CDD" id="cd09604">
    <property type="entry name" value="M1_APN_like"/>
    <property type="match status" value="1"/>
</dbReference>
<evidence type="ECO:0000259" key="3">
    <source>
        <dbReference type="Pfam" id="PF01433"/>
    </source>
</evidence>
<dbReference type="Proteomes" id="UP000234956">
    <property type="component" value="Unassembled WGS sequence"/>
</dbReference>
<dbReference type="GO" id="GO:0008237">
    <property type="term" value="F:metallopeptidase activity"/>
    <property type="evidence" value="ECO:0007669"/>
    <property type="project" value="InterPro"/>
</dbReference>
<sequence length="483" mass="56124">MGAEIIKKKLWSTGLLLVCIFLVACEFNQQEGKEASTIAQKVNTEEFIPKAISPGNFSEYDMALKMDNDGKFQLESTVVVKNLSTDDWEQLIFYFIPNMFTKAVSPELEHPSTIAFHNITIDGKTAAYTLEKDSLNIQLQEKLKPHQEMKVYFSYEFTLPEEGLRFTKSNGNYHLAQFYPMLATYRNHQWNKEDYRFRGETYHTTFSNFKLTYDIPQEYTLVSSFDQEAFPSPNKGLLEVENVKEIFVALVKDPILVEKDEDIAIRVFGFEENKKELYQEIADEASAVINYFEEIMGPYPLKQLDIIIDGMGMEYPGIVTAHTIYNSGPSSSEQIKSTVVHEIAHQWFYGVITNDPFHHAWLDEGFTVFATNLFNFKKLNLSKPYTIYSIDPDLVLPVNLPLDQYQSDMSAYVYGKSPAMLLNLFDDNEEIKDIEQFLQSYYQFYNYKEIDSTEFARFTKYYFDLKDDSIFEGWLDLDNTKNE</sequence>
<dbReference type="PANTHER" id="PTHR45726">
    <property type="entry name" value="LEUKOTRIENE A-4 HYDROLASE"/>
    <property type="match status" value="1"/>
</dbReference>
<proteinExistence type="predicted"/>
<gene>
    <name evidence="4" type="ORF">CRI88_12145</name>
</gene>
<evidence type="ECO:0000256" key="2">
    <source>
        <dbReference type="PIRSR" id="PIRSR634015-3"/>
    </source>
</evidence>
<organism evidence="4 5">
    <name type="scientific">Lysinibacillus fusiformis</name>
    <dbReference type="NCBI Taxonomy" id="28031"/>
    <lineage>
        <taxon>Bacteria</taxon>
        <taxon>Bacillati</taxon>
        <taxon>Bacillota</taxon>
        <taxon>Bacilli</taxon>
        <taxon>Bacillales</taxon>
        <taxon>Bacillaceae</taxon>
        <taxon>Lysinibacillus</taxon>
    </lineage>
</organism>
<dbReference type="Gene3D" id="2.60.40.1730">
    <property type="entry name" value="tricorn interacting facor f3 domain"/>
    <property type="match status" value="1"/>
</dbReference>
<feature type="binding site" evidence="2">
    <location>
        <position position="341"/>
    </location>
    <ligand>
        <name>Zn(2+)</name>
        <dbReference type="ChEBI" id="CHEBI:29105"/>
        <note>catalytic</note>
    </ligand>
</feature>
<feature type="active site" description="Proton donor" evidence="1">
    <location>
        <position position="414"/>
    </location>
</feature>
<evidence type="ECO:0000313" key="4">
    <source>
        <dbReference type="EMBL" id="PKU51453.1"/>
    </source>
</evidence>
<dbReference type="InterPro" id="IPR014782">
    <property type="entry name" value="Peptidase_M1_dom"/>
</dbReference>
<feature type="active site" description="Proton acceptor" evidence="1">
    <location>
        <position position="342"/>
    </location>
</feature>